<dbReference type="AlphaFoldDB" id="A7F1S6"/>
<protein>
    <submittedName>
        <fullName evidence="1">Uncharacterized protein</fullName>
    </submittedName>
</protein>
<name>A7F1S6_SCLS1</name>
<keyword evidence="2" id="KW-1185">Reference proteome</keyword>
<sequence length="58" mass="6611">MVKLGVVSETNGKRKFGKKAECLNDDRVLGRRNKVKTKMGQRYEEKVKAVSQSVDIQE</sequence>
<dbReference type="Proteomes" id="UP000001312">
    <property type="component" value="Unassembled WGS sequence"/>
</dbReference>
<gene>
    <name evidence="1" type="ORF">SS1G_11547</name>
</gene>
<accession>A7F1S6</accession>
<organism evidence="1 2">
    <name type="scientific">Sclerotinia sclerotiorum (strain ATCC 18683 / 1980 / Ss-1)</name>
    <name type="common">White mold</name>
    <name type="synonym">Whetzelinia sclerotiorum</name>
    <dbReference type="NCBI Taxonomy" id="665079"/>
    <lineage>
        <taxon>Eukaryota</taxon>
        <taxon>Fungi</taxon>
        <taxon>Dikarya</taxon>
        <taxon>Ascomycota</taxon>
        <taxon>Pezizomycotina</taxon>
        <taxon>Leotiomycetes</taxon>
        <taxon>Helotiales</taxon>
        <taxon>Sclerotiniaceae</taxon>
        <taxon>Sclerotinia</taxon>
    </lineage>
</organism>
<dbReference type="InParanoid" id="A7F1S6"/>
<reference evidence="2" key="1">
    <citation type="journal article" date="2011" name="PLoS Genet.">
        <title>Genomic analysis of the necrotrophic fungal pathogens Sclerotinia sclerotiorum and Botrytis cinerea.</title>
        <authorList>
            <person name="Amselem J."/>
            <person name="Cuomo C.A."/>
            <person name="van Kan J.A."/>
            <person name="Viaud M."/>
            <person name="Benito E.P."/>
            <person name="Couloux A."/>
            <person name="Coutinho P.M."/>
            <person name="de Vries R.P."/>
            <person name="Dyer P.S."/>
            <person name="Fillinger S."/>
            <person name="Fournier E."/>
            <person name="Gout L."/>
            <person name="Hahn M."/>
            <person name="Kohn L."/>
            <person name="Lapalu N."/>
            <person name="Plummer K.M."/>
            <person name="Pradier J.M."/>
            <person name="Quevillon E."/>
            <person name="Sharon A."/>
            <person name="Simon A."/>
            <person name="ten Have A."/>
            <person name="Tudzynski B."/>
            <person name="Tudzynski P."/>
            <person name="Wincker P."/>
            <person name="Andrew M."/>
            <person name="Anthouard V."/>
            <person name="Beever R.E."/>
            <person name="Beffa R."/>
            <person name="Benoit I."/>
            <person name="Bouzid O."/>
            <person name="Brault B."/>
            <person name="Chen Z."/>
            <person name="Choquer M."/>
            <person name="Collemare J."/>
            <person name="Cotton P."/>
            <person name="Danchin E.G."/>
            <person name="Da Silva C."/>
            <person name="Gautier A."/>
            <person name="Giraud C."/>
            <person name="Giraud T."/>
            <person name="Gonzalez C."/>
            <person name="Grossetete S."/>
            <person name="Guldener U."/>
            <person name="Henrissat B."/>
            <person name="Howlett B.J."/>
            <person name="Kodira C."/>
            <person name="Kretschmer M."/>
            <person name="Lappartient A."/>
            <person name="Leroch M."/>
            <person name="Levis C."/>
            <person name="Mauceli E."/>
            <person name="Neuveglise C."/>
            <person name="Oeser B."/>
            <person name="Pearson M."/>
            <person name="Poulain J."/>
            <person name="Poussereau N."/>
            <person name="Quesneville H."/>
            <person name="Rascle C."/>
            <person name="Schumacher J."/>
            <person name="Segurens B."/>
            <person name="Sexton A."/>
            <person name="Silva E."/>
            <person name="Sirven C."/>
            <person name="Soanes D.M."/>
            <person name="Talbot N.J."/>
            <person name="Templeton M."/>
            <person name="Yandava C."/>
            <person name="Yarden O."/>
            <person name="Zeng Q."/>
            <person name="Rollins J.A."/>
            <person name="Lebrun M.H."/>
            <person name="Dickman M."/>
        </authorList>
    </citation>
    <scope>NUCLEOTIDE SEQUENCE [LARGE SCALE GENOMIC DNA]</scope>
    <source>
        <strain evidence="2">ATCC 18683 / 1980 / Ss-1</strain>
    </source>
</reference>
<evidence type="ECO:0000313" key="2">
    <source>
        <dbReference type="Proteomes" id="UP000001312"/>
    </source>
</evidence>
<dbReference type="EMBL" id="CH476638">
    <property type="protein sequence ID" value="EDN95668.1"/>
    <property type="molecule type" value="Genomic_DNA"/>
</dbReference>
<evidence type="ECO:0000313" key="1">
    <source>
        <dbReference type="EMBL" id="EDN95668.1"/>
    </source>
</evidence>
<dbReference type="GeneID" id="5483451"/>
<proteinExistence type="predicted"/>
<dbReference type="RefSeq" id="XP_001587554.1">
    <property type="nucleotide sequence ID" value="XM_001587504.1"/>
</dbReference>
<dbReference type="KEGG" id="ssl:SS1G_11547"/>